<evidence type="ECO:0000313" key="3">
    <source>
        <dbReference type="EMBL" id="MFH6599697.1"/>
    </source>
</evidence>
<evidence type="ECO:0000313" key="4">
    <source>
        <dbReference type="Proteomes" id="UP001609932"/>
    </source>
</evidence>
<gene>
    <name evidence="3" type="ORF">ACEVAQ_13390</name>
</gene>
<feature type="domain" description="N-acetylmuramidase" evidence="2">
    <location>
        <begin position="708"/>
        <end position="902"/>
    </location>
</feature>
<evidence type="ECO:0000256" key="1">
    <source>
        <dbReference type="SAM" id="MobiDB-lite"/>
    </source>
</evidence>
<dbReference type="RefSeq" id="WP_395273079.1">
    <property type="nucleotide sequence ID" value="NZ_JBHEGD010000001.1"/>
</dbReference>
<comment type="caution">
    <text evidence="3">The sequence shown here is derived from an EMBL/GenBank/DDBJ whole genome shotgun (WGS) entry which is preliminary data.</text>
</comment>
<organism evidence="3 4">
    <name type="scientific">Ectopseudomonas khazarica</name>
    <dbReference type="NCBI Taxonomy" id="2502979"/>
    <lineage>
        <taxon>Bacteria</taxon>
        <taxon>Pseudomonadati</taxon>
        <taxon>Pseudomonadota</taxon>
        <taxon>Gammaproteobacteria</taxon>
        <taxon>Pseudomonadales</taxon>
        <taxon>Pseudomonadaceae</taxon>
        <taxon>Ectopseudomonas</taxon>
    </lineage>
</organism>
<dbReference type="EMBL" id="JBHEGD010000001">
    <property type="protein sequence ID" value="MFH6599697.1"/>
    <property type="molecule type" value="Genomic_DNA"/>
</dbReference>
<evidence type="ECO:0000259" key="2">
    <source>
        <dbReference type="Pfam" id="PF11860"/>
    </source>
</evidence>
<dbReference type="InterPro" id="IPR018247">
    <property type="entry name" value="EF_Hand_1_Ca_BS"/>
</dbReference>
<protein>
    <submittedName>
        <fullName evidence="3">N-acetylmuramidase domain-containing protein</fullName>
    </submittedName>
</protein>
<proteinExistence type="predicted"/>
<sequence>MSDTTKVNNWNFPFKPKEGKLDPIQHLTAMAKAGGGYYPIGKNGQWHGGIHFDEKTAAVFDQTKVCCIANGEVIAYRIDKSYPKSLYLNSSKTTFLAPFSRCFVLVKHRLEAPALPPREGVTPVPPPSLTFFSLYMHLLDWDSYSKAGAPTVPAFMGDTLYSVKPDKAVDSVRGLRVRAAPKNGAVTALLPKGTKVKVAPSTDASNWRKLLSIVEGRAIPTLTGAESWVFIGEMQAVAGEPDTFLVADDANDEEPSLAPQKGLNVRKTGNGKGSDPKTGLLPVGAKFSLKAGTKAYRELQQIIEGQDVLPLSTDSVHNIKGFVHFGSLDTTRSEPILDQVHLLPKPYPIKAGELIGHLGQYQNHDEGSAKPLLHLEVFSCEDVPGFIAKSRIWAAGLPDQQKTLLKVYKSASKLIPHREDINASNPPKTSDAGTTVGVDLIIPQSVLDALPADHKLQVSTTVPGSSTPVVNRWWRLDNLLADSGGNPISGWLAEQEPITTRHSPWEWVGYDFIKETGRPIGKAAYFYDALRRLTDEERANYRALVSQEDQGPVKARLYDIIDTNRDNKLTATEIRRALAKPWHAQSIAQLITHYESEWFWKADKWDELDPLMGHIPYVDPNQNWESEKARIEQLSWWSSLAGKDGISADGRAWHFQPMGPIEFFGRKKHPIVNLHGESVELEFLDMYEGGELSDADIRLAAGDLNCEPGLIYAIARQESAHSSFIVINDERIPSILYERHWFKKLSQNPSFGTTNPEVYGSAYKKARRDKSGKYIAVSTGEEISINDAYGPTGRFQYERLITAYRLNENAALQSCSWGKFQIMGFNYAAAGFSNVRDFTRAMSLGDAEHIKAFLKFAKSNATLLRGLREKNFELIAAGHNGEGWRSINPDYAANIEKFYNEYSNAK</sequence>
<accession>A0ABW7MDP6</accession>
<dbReference type="Pfam" id="PF11860">
    <property type="entry name" value="Muramidase"/>
    <property type="match status" value="1"/>
</dbReference>
<keyword evidence="4" id="KW-1185">Reference proteome</keyword>
<dbReference type="Proteomes" id="UP001609932">
    <property type="component" value="Unassembled WGS sequence"/>
</dbReference>
<reference evidence="3 4" key="1">
    <citation type="submission" date="2024-09" db="EMBL/GenBank/DDBJ databases">
        <title>Elucidation of the Bokeelamides from Bacteria Associated with Moon Snail Egg Collars.</title>
        <authorList>
            <person name="Campbell R."/>
            <person name="Piedl K."/>
            <person name="Mevers E."/>
        </authorList>
    </citation>
    <scope>NUCLEOTIDE SEQUENCE [LARGE SCALE GENOMIC DNA]</scope>
    <source>
        <strain evidence="3 4">EM133</strain>
    </source>
</reference>
<dbReference type="InterPro" id="IPR024408">
    <property type="entry name" value="Muramidase"/>
</dbReference>
<dbReference type="PROSITE" id="PS00018">
    <property type="entry name" value="EF_HAND_1"/>
    <property type="match status" value="1"/>
</dbReference>
<name>A0ABW7MDP6_9GAMM</name>
<feature type="region of interest" description="Disordered" evidence="1">
    <location>
        <begin position="253"/>
        <end position="277"/>
    </location>
</feature>